<evidence type="ECO:0000313" key="3">
    <source>
        <dbReference type="Proteomes" id="UP000784294"/>
    </source>
</evidence>
<proteinExistence type="predicted"/>
<keyword evidence="3" id="KW-1185">Reference proteome</keyword>
<name>A0A448WC77_9PLAT</name>
<comment type="caution">
    <text evidence="2">The sequence shown here is derived from an EMBL/GenBank/DDBJ whole genome shotgun (WGS) entry which is preliminary data.</text>
</comment>
<accession>A0A448WC77</accession>
<reference evidence="2" key="1">
    <citation type="submission" date="2018-11" db="EMBL/GenBank/DDBJ databases">
        <authorList>
            <consortium name="Pathogen Informatics"/>
        </authorList>
    </citation>
    <scope>NUCLEOTIDE SEQUENCE</scope>
</reference>
<evidence type="ECO:0000313" key="2">
    <source>
        <dbReference type="EMBL" id="VEL08174.1"/>
    </source>
</evidence>
<feature type="region of interest" description="Disordered" evidence="1">
    <location>
        <begin position="262"/>
        <end position="284"/>
    </location>
</feature>
<dbReference type="EMBL" id="CAAALY010003300">
    <property type="protein sequence ID" value="VEL08174.1"/>
    <property type="molecule type" value="Genomic_DNA"/>
</dbReference>
<dbReference type="Proteomes" id="UP000784294">
    <property type="component" value="Unassembled WGS sequence"/>
</dbReference>
<dbReference type="AlphaFoldDB" id="A0A448WC77"/>
<feature type="compositionally biased region" description="Polar residues" evidence="1">
    <location>
        <begin position="1"/>
        <end position="10"/>
    </location>
</feature>
<organism evidence="2 3">
    <name type="scientific">Protopolystoma xenopodis</name>
    <dbReference type="NCBI Taxonomy" id="117903"/>
    <lineage>
        <taxon>Eukaryota</taxon>
        <taxon>Metazoa</taxon>
        <taxon>Spiralia</taxon>
        <taxon>Lophotrochozoa</taxon>
        <taxon>Platyhelminthes</taxon>
        <taxon>Monogenea</taxon>
        <taxon>Polyopisthocotylea</taxon>
        <taxon>Polystomatidea</taxon>
        <taxon>Polystomatidae</taxon>
        <taxon>Protopolystoma</taxon>
    </lineage>
</organism>
<gene>
    <name evidence="2" type="ORF">PXEA_LOCUS1614</name>
</gene>
<evidence type="ECO:0000256" key="1">
    <source>
        <dbReference type="SAM" id="MobiDB-lite"/>
    </source>
</evidence>
<feature type="region of interest" description="Disordered" evidence="1">
    <location>
        <begin position="1"/>
        <end position="24"/>
    </location>
</feature>
<sequence>MEQPNRSTTPAEVEVHAQSPTPRQQPRLILCPPYTRVHIRTHTHTHTRLLCRLGDTLQLAGHLPVCVTRDCHDCRRSRHGQSGCQCLVEGGQTNKCLPIECVCCAEKQPAAQPRSVAHSCPSGIGLQSTKRPAGRSMKCNSGRNRAWPVPVRVKSYSFLLSPLSSLHPPPMKKYPSPNAGHHVARHAESQLHALHSRSSRLGRSDRAAHGLVEICGRHRPSGAKGCAVCVGGRRMKRAPSHNVSGLASANLRSVGFRLGIALSPTDEDGPSLPSGRHPRTGQGP</sequence>
<protein>
    <submittedName>
        <fullName evidence="2">Uncharacterized protein</fullName>
    </submittedName>
</protein>